<dbReference type="GO" id="GO:0005886">
    <property type="term" value="C:plasma membrane"/>
    <property type="evidence" value="ECO:0007669"/>
    <property type="project" value="TreeGrafter"/>
</dbReference>
<dbReference type="GO" id="GO:0005507">
    <property type="term" value="F:copper ion binding"/>
    <property type="evidence" value="ECO:0007669"/>
    <property type="project" value="InterPro"/>
</dbReference>
<evidence type="ECO:0000256" key="4">
    <source>
        <dbReference type="ARBA" id="ARBA00023008"/>
    </source>
</evidence>
<dbReference type="GO" id="GO:0030313">
    <property type="term" value="C:cell envelope"/>
    <property type="evidence" value="ECO:0007669"/>
    <property type="project" value="UniProtKB-SubCell"/>
</dbReference>
<feature type="region of interest" description="Disordered" evidence="5">
    <location>
        <begin position="28"/>
        <end position="47"/>
    </location>
</feature>
<evidence type="ECO:0000256" key="3">
    <source>
        <dbReference type="ARBA" id="ARBA00022729"/>
    </source>
</evidence>
<accession>A0AAW8ET15</accession>
<dbReference type="GO" id="GO:0046688">
    <property type="term" value="P:response to copper ion"/>
    <property type="evidence" value="ECO:0007669"/>
    <property type="project" value="InterPro"/>
</dbReference>
<comment type="subcellular location">
    <subcellularLocation>
        <location evidence="1">Cell envelope</location>
    </subcellularLocation>
</comment>
<feature type="domain" description="CopC" evidence="8">
    <location>
        <begin position="28"/>
        <end position="126"/>
    </location>
</feature>
<evidence type="ECO:0000259" key="8">
    <source>
        <dbReference type="Pfam" id="PF04234"/>
    </source>
</evidence>
<evidence type="ECO:0000256" key="7">
    <source>
        <dbReference type="SAM" id="SignalP"/>
    </source>
</evidence>
<feature type="transmembrane region" description="Helical" evidence="6">
    <location>
        <begin position="159"/>
        <end position="180"/>
    </location>
</feature>
<dbReference type="PANTHER" id="PTHR34820">
    <property type="entry name" value="INNER MEMBRANE PROTEIN YEBZ"/>
    <property type="match status" value="1"/>
</dbReference>
<organism evidence="9 10">
    <name type="scientific">Microbacterium natoriense</name>
    <dbReference type="NCBI Taxonomy" id="284570"/>
    <lineage>
        <taxon>Bacteria</taxon>
        <taxon>Bacillati</taxon>
        <taxon>Actinomycetota</taxon>
        <taxon>Actinomycetes</taxon>
        <taxon>Micrococcales</taxon>
        <taxon>Microbacteriaceae</taxon>
        <taxon>Microbacterium</taxon>
    </lineage>
</organism>
<dbReference type="InterPro" id="IPR032694">
    <property type="entry name" value="CopC/D"/>
</dbReference>
<name>A0AAW8ET15_9MICO</name>
<gene>
    <name evidence="9" type="ORF">QFZ53_000569</name>
</gene>
<dbReference type="Pfam" id="PF04234">
    <property type="entry name" value="CopC"/>
    <property type="match status" value="1"/>
</dbReference>
<comment type="caution">
    <text evidence="9">The sequence shown here is derived from an EMBL/GenBank/DDBJ whole genome shotgun (WGS) entry which is preliminary data.</text>
</comment>
<dbReference type="PANTHER" id="PTHR34820:SF4">
    <property type="entry name" value="INNER MEMBRANE PROTEIN YEBZ"/>
    <property type="match status" value="1"/>
</dbReference>
<dbReference type="GO" id="GO:0006825">
    <property type="term" value="P:copper ion transport"/>
    <property type="evidence" value="ECO:0007669"/>
    <property type="project" value="InterPro"/>
</dbReference>
<keyword evidence="6" id="KW-0812">Transmembrane</keyword>
<feature type="chain" id="PRO_5043745694" evidence="7">
    <location>
        <begin position="28"/>
        <end position="203"/>
    </location>
</feature>
<dbReference type="InterPro" id="IPR007348">
    <property type="entry name" value="CopC_dom"/>
</dbReference>
<feature type="signal peptide" evidence="7">
    <location>
        <begin position="1"/>
        <end position="27"/>
    </location>
</feature>
<keyword evidence="3 7" id="KW-0732">Signal</keyword>
<keyword evidence="2" id="KW-0479">Metal-binding</keyword>
<keyword evidence="10" id="KW-1185">Reference proteome</keyword>
<dbReference type="Gene3D" id="2.60.40.1220">
    <property type="match status" value="1"/>
</dbReference>
<keyword evidence="4" id="KW-0186">Copper</keyword>
<evidence type="ECO:0000256" key="2">
    <source>
        <dbReference type="ARBA" id="ARBA00022723"/>
    </source>
</evidence>
<keyword evidence="6" id="KW-0472">Membrane</keyword>
<reference evidence="9 10" key="1">
    <citation type="submission" date="2023-07" db="EMBL/GenBank/DDBJ databases">
        <title>Comparative genomics of wheat-associated soil bacteria to identify genetic determinants of phenazine resistance.</title>
        <authorList>
            <person name="Mouncey N."/>
        </authorList>
    </citation>
    <scope>NUCLEOTIDE SEQUENCE [LARGE SCALE GENOMIC DNA]</scope>
    <source>
        <strain evidence="9 10">W4I9-1</strain>
    </source>
</reference>
<dbReference type="InterPro" id="IPR014755">
    <property type="entry name" value="Cu-Rt/internalin_Ig-like"/>
</dbReference>
<evidence type="ECO:0000313" key="9">
    <source>
        <dbReference type="EMBL" id="MDQ0646373.1"/>
    </source>
</evidence>
<dbReference type="Proteomes" id="UP001244427">
    <property type="component" value="Unassembled WGS sequence"/>
</dbReference>
<evidence type="ECO:0000256" key="5">
    <source>
        <dbReference type="SAM" id="MobiDB-lite"/>
    </source>
</evidence>
<dbReference type="GO" id="GO:0042597">
    <property type="term" value="C:periplasmic space"/>
    <property type="evidence" value="ECO:0007669"/>
    <property type="project" value="InterPro"/>
</dbReference>
<feature type="region of interest" description="Disordered" evidence="5">
    <location>
        <begin position="129"/>
        <end position="153"/>
    </location>
</feature>
<dbReference type="InterPro" id="IPR014756">
    <property type="entry name" value="Ig_E-set"/>
</dbReference>
<protein>
    <submittedName>
        <fullName evidence="9">Methionine-rich copper-binding protein CopC</fullName>
    </submittedName>
</protein>
<dbReference type="EMBL" id="JAUSXV010000001">
    <property type="protein sequence ID" value="MDQ0646373.1"/>
    <property type="molecule type" value="Genomic_DNA"/>
</dbReference>
<dbReference type="AlphaFoldDB" id="A0AAW8ET15"/>
<dbReference type="SUPFAM" id="SSF81296">
    <property type="entry name" value="E set domains"/>
    <property type="match status" value="1"/>
</dbReference>
<proteinExistence type="predicted"/>
<evidence type="ECO:0000256" key="1">
    <source>
        <dbReference type="ARBA" id="ARBA00004196"/>
    </source>
</evidence>
<evidence type="ECO:0000313" key="10">
    <source>
        <dbReference type="Proteomes" id="UP001244427"/>
    </source>
</evidence>
<dbReference type="RefSeq" id="WP_292906653.1">
    <property type="nucleotide sequence ID" value="NZ_JAUSXV010000001.1"/>
</dbReference>
<sequence>MSPVRRFAAGALAAVVVILATALPASAHDSLTSSTPETDERLSAPPDGISLTFSGELLTLGDSMTGAVVLVVDEEGREWADGDAVVNGNSVTLAVKPGMPEAGYQVRWQVISEDGHPISGVIPFTIGDAAPMKGEQAGTGGANPPSTTTDQAADEADGAVRTLLVAAGGAAVAAIAYLLYRFLRRRKATAAAPDEGDPADSQL</sequence>
<keyword evidence="6" id="KW-1133">Transmembrane helix</keyword>
<evidence type="ECO:0000256" key="6">
    <source>
        <dbReference type="SAM" id="Phobius"/>
    </source>
</evidence>